<gene>
    <name evidence="2" type="ORF">DACRYDRAFT_24817</name>
</gene>
<dbReference type="OrthoDB" id="2447803at2759"/>
<accession>M5FS00</accession>
<sequence>MDPLQQPEDRFARALEIPEVLDSICVHLDDRDLVNMACACKSFTDVCMRILWESPVFEGSPLVRMSRLFPDGVGKYLGEGLVSPFLCTARVSLNVRQAPGYADSINSVQAI</sequence>
<name>M5FS00_DACPD</name>
<dbReference type="Proteomes" id="UP000030653">
    <property type="component" value="Unassembled WGS sequence"/>
</dbReference>
<dbReference type="InterPro" id="IPR036047">
    <property type="entry name" value="F-box-like_dom_sf"/>
</dbReference>
<organism evidence="2 3">
    <name type="scientific">Dacryopinax primogenitus (strain DJM 731)</name>
    <name type="common">Brown rot fungus</name>
    <dbReference type="NCBI Taxonomy" id="1858805"/>
    <lineage>
        <taxon>Eukaryota</taxon>
        <taxon>Fungi</taxon>
        <taxon>Dikarya</taxon>
        <taxon>Basidiomycota</taxon>
        <taxon>Agaricomycotina</taxon>
        <taxon>Dacrymycetes</taxon>
        <taxon>Dacrymycetales</taxon>
        <taxon>Dacrymycetaceae</taxon>
        <taxon>Dacryopinax</taxon>
    </lineage>
</organism>
<dbReference type="GeneID" id="63688930"/>
<dbReference type="AlphaFoldDB" id="M5FS00"/>
<keyword evidence="3" id="KW-1185">Reference proteome</keyword>
<dbReference type="EMBL" id="JH795875">
    <property type="protein sequence ID" value="EJT97874.1"/>
    <property type="molecule type" value="Genomic_DNA"/>
</dbReference>
<protein>
    <recommendedName>
        <fullName evidence="1">F-box domain-containing protein</fullName>
    </recommendedName>
</protein>
<proteinExistence type="predicted"/>
<evidence type="ECO:0000313" key="3">
    <source>
        <dbReference type="Proteomes" id="UP000030653"/>
    </source>
</evidence>
<evidence type="ECO:0000313" key="2">
    <source>
        <dbReference type="EMBL" id="EJT97874.1"/>
    </source>
</evidence>
<dbReference type="Pfam" id="PF12937">
    <property type="entry name" value="F-box-like"/>
    <property type="match status" value="1"/>
</dbReference>
<dbReference type="RefSeq" id="XP_040624772.1">
    <property type="nucleotide sequence ID" value="XM_040773868.1"/>
</dbReference>
<feature type="domain" description="F-box" evidence="1">
    <location>
        <begin position="18"/>
        <end position="57"/>
    </location>
</feature>
<dbReference type="SUPFAM" id="SSF81383">
    <property type="entry name" value="F-box domain"/>
    <property type="match status" value="1"/>
</dbReference>
<reference evidence="2 3" key="1">
    <citation type="journal article" date="2012" name="Science">
        <title>The Paleozoic origin of enzymatic lignin decomposition reconstructed from 31 fungal genomes.</title>
        <authorList>
            <person name="Floudas D."/>
            <person name="Binder M."/>
            <person name="Riley R."/>
            <person name="Barry K."/>
            <person name="Blanchette R.A."/>
            <person name="Henrissat B."/>
            <person name="Martinez A.T."/>
            <person name="Otillar R."/>
            <person name="Spatafora J.W."/>
            <person name="Yadav J.S."/>
            <person name="Aerts A."/>
            <person name="Benoit I."/>
            <person name="Boyd A."/>
            <person name="Carlson A."/>
            <person name="Copeland A."/>
            <person name="Coutinho P.M."/>
            <person name="de Vries R.P."/>
            <person name="Ferreira P."/>
            <person name="Findley K."/>
            <person name="Foster B."/>
            <person name="Gaskell J."/>
            <person name="Glotzer D."/>
            <person name="Gorecki P."/>
            <person name="Heitman J."/>
            <person name="Hesse C."/>
            <person name="Hori C."/>
            <person name="Igarashi K."/>
            <person name="Jurgens J.A."/>
            <person name="Kallen N."/>
            <person name="Kersten P."/>
            <person name="Kohler A."/>
            <person name="Kuees U."/>
            <person name="Kumar T.K.A."/>
            <person name="Kuo A."/>
            <person name="LaButti K."/>
            <person name="Larrondo L.F."/>
            <person name="Lindquist E."/>
            <person name="Ling A."/>
            <person name="Lombard V."/>
            <person name="Lucas S."/>
            <person name="Lundell T."/>
            <person name="Martin R."/>
            <person name="McLaughlin D.J."/>
            <person name="Morgenstern I."/>
            <person name="Morin E."/>
            <person name="Murat C."/>
            <person name="Nagy L.G."/>
            <person name="Nolan M."/>
            <person name="Ohm R.A."/>
            <person name="Patyshakuliyeva A."/>
            <person name="Rokas A."/>
            <person name="Ruiz-Duenas F.J."/>
            <person name="Sabat G."/>
            <person name="Salamov A."/>
            <person name="Samejima M."/>
            <person name="Schmutz J."/>
            <person name="Slot J.C."/>
            <person name="St John F."/>
            <person name="Stenlid J."/>
            <person name="Sun H."/>
            <person name="Sun S."/>
            <person name="Syed K."/>
            <person name="Tsang A."/>
            <person name="Wiebenga A."/>
            <person name="Young D."/>
            <person name="Pisabarro A."/>
            <person name="Eastwood D.C."/>
            <person name="Martin F."/>
            <person name="Cullen D."/>
            <person name="Grigoriev I.V."/>
            <person name="Hibbett D.S."/>
        </authorList>
    </citation>
    <scope>NUCLEOTIDE SEQUENCE [LARGE SCALE GENOMIC DNA]</scope>
    <source>
        <strain evidence="2 3">DJM-731 SS1</strain>
    </source>
</reference>
<dbReference type="HOGENOM" id="CLU_2158274_0_0_1"/>
<dbReference type="InterPro" id="IPR001810">
    <property type="entry name" value="F-box_dom"/>
</dbReference>
<dbReference type="CDD" id="cd09917">
    <property type="entry name" value="F-box_SF"/>
    <property type="match status" value="1"/>
</dbReference>
<evidence type="ECO:0000259" key="1">
    <source>
        <dbReference type="Pfam" id="PF12937"/>
    </source>
</evidence>